<comment type="subcellular location">
    <subcellularLocation>
        <location evidence="1">Cell membrane</location>
        <topology evidence="1">Multi-pass membrane protein</topology>
    </subcellularLocation>
</comment>
<gene>
    <name evidence="8" type="ORF">FHU37_000681</name>
</gene>
<dbReference type="PANTHER" id="PTHR33452">
    <property type="entry name" value="OXIDOREDUCTASE CATD-RELATED"/>
    <property type="match status" value="1"/>
</dbReference>
<keyword evidence="5 7" id="KW-1133">Transmembrane helix</keyword>
<proteinExistence type="inferred from homology"/>
<evidence type="ECO:0000256" key="1">
    <source>
        <dbReference type="ARBA" id="ARBA00004651"/>
    </source>
</evidence>
<keyword evidence="9" id="KW-1185">Reference proteome</keyword>
<keyword evidence="3" id="KW-1003">Cell membrane</keyword>
<comment type="caution">
    <text evidence="8">The sequence shown here is derived from an EMBL/GenBank/DDBJ whole genome shotgun (WGS) entry which is preliminary data.</text>
</comment>
<dbReference type="PANTHER" id="PTHR33452:SF4">
    <property type="entry name" value="BLL4328 PROTEIN"/>
    <property type="match status" value="1"/>
</dbReference>
<dbReference type="InterPro" id="IPR032808">
    <property type="entry name" value="DoxX"/>
</dbReference>
<protein>
    <submittedName>
        <fullName evidence="8">Putative oxidoreductase</fullName>
    </submittedName>
</protein>
<feature type="transmembrane region" description="Helical" evidence="7">
    <location>
        <begin position="12"/>
        <end position="32"/>
    </location>
</feature>
<dbReference type="Proteomes" id="UP000567795">
    <property type="component" value="Unassembled WGS sequence"/>
</dbReference>
<dbReference type="EMBL" id="JACBZD010000001">
    <property type="protein sequence ID" value="NYI03738.1"/>
    <property type="molecule type" value="Genomic_DNA"/>
</dbReference>
<accession>A0A853A026</accession>
<evidence type="ECO:0000256" key="3">
    <source>
        <dbReference type="ARBA" id="ARBA00022475"/>
    </source>
</evidence>
<evidence type="ECO:0000256" key="2">
    <source>
        <dbReference type="ARBA" id="ARBA00006679"/>
    </source>
</evidence>
<sequence length="135" mass="14051">MDVLNKRADTVLALYRMVAGLLFACHGAATLFDVLGGPHGEAPGAGEWPGWWAAVIQLVGGALVVAGLGTRLAATICSGSMAYAYFVVHQPDGLLPIENGGEAAAMFCWSFLLITFLGPGRWSADALMGRSATAR</sequence>
<dbReference type="GO" id="GO:0005886">
    <property type="term" value="C:plasma membrane"/>
    <property type="evidence" value="ECO:0007669"/>
    <property type="project" value="UniProtKB-SubCell"/>
</dbReference>
<evidence type="ECO:0000256" key="7">
    <source>
        <dbReference type="SAM" id="Phobius"/>
    </source>
</evidence>
<dbReference type="Pfam" id="PF07681">
    <property type="entry name" value="DoxX"/>
    <property type="match status" value="1"/>
</dbReference>
<name>A0A853A026_9ACTN</name>
<organism evidence="8 9">
    <name type="scientific">Allostreptomyces psammosilenae</name>
    <dbReference type="NCBI Taxonomy" id="1892865"/>
    <lineage>
        <taxon>Bacteria</taxon>
        <taxon>Bacillati</taxon>
        <taxon>Actinomycetota</taxon>
        <taxon>Actinomycetes</taxon>
        <taxon>Kitasatosporales</taxon>
        <taxon>Streptomycetaceae</taxon>
        <taxon>Allostreptomyces</taxon>
    </lineage>
</organism>
<dbReference type="RefSeq" id="WP_179812742.1">
    <property type="nucleotide sequence ID" value="NZ_JACBZD010000001.1"/>
</dbReference>
<evidence type="ECO:0000256" key="5">
    <source>
        <dbReference type="ARBA" id="ARBA00022989"/>
    </source>
</evidence>
<evidence type="ECO:0000313" key="9">
    <source>
        <dbReference type="Proteomes" id="UP000567795"/>
    </source>
</evidence>
<dbReference type="AlphaFoldDB" id="A0A853A026"/>
<dbReference type="InterPro" id="IPR051907">
    <property type="entry name" value="DoxX-like_oxidoreductase"/>
</dbReference>
<evidence type="ECO:0000256" key="6">
    <source>
        <dbReference type="ARBA" id="ARBA00023136"/>
    </source>
</evidence>
<reference evidence="8 9" key="1">
    <citation type="submission" date="2020-07" db="EMBL/GenBank/DDBJ databases">
        <title>Sequencing the genomes of 1000 actinobacteria strains.</title>
        <authorList>
            <person name="Klenk H.-P."/>
        </authorList>
    </citation>
    <scope>NUCLEOTIDE SEQUENCE [LARGE SCALE GENOMIC DNA]</scope>
    <source>
        <strain evidence="8 9">DSM 42178</strain>
    </source>
</reference>
<comment type="similarity">
    <text evidence="2">Belongs to the DoxX family.</text>
</comment>
<keyword evidence="6 7" id="KW-0472">Membrane</keyword>
<evidence type="ECO:0000313" key="8">
    <source>
        <dbReference type="EMBL" id="NYI03738.1"/>
    </source>
</evidence>
<keyword evidence="4 7" id="KW-0812">Transmembrane</keyword>
<evidence type="ECO:0000256" key="4">
    <source>
        <dbReference type="ARBA" id="ARBA00022692"/>
    </source>
</evidence>
<feature type="transmembrane region" description="Helical" evidence="7">
    <location>
        <begin position="52"/>
        <end position="74"/>
    </location>
</feature>